<protein>
    <recommendedName>
        <fullName evidence="9">Proline-rich transmembrane protein 3/4 domain-containing protein</fullName>
    </recommendedName>
</protein>
<feature type="transmembrane region" description="Helical" evidence="8">
    <location>
        <begin position="201"/>
        <end position="221"/>
    </location>
</feature>
<comment type="subcellular location">
    <subcellularLocation>
        <location evidence="1">Membrane</location>
        <topology evidence="1">Multi-pass membrane protein</topology>
    </subcellularLocation>
</comment>
<organism evidence="10 11">
    <name type="scientific">Patella caerulea</name>
    <name type="common">Rayed Mediterranean limpet</name>
    <dbReference type="NCBI Taxonomy" id="87958"/>
    <lineage>
        <taxon>Eukaryota</taxon>
        <taxon>Metazoa</taxon>
        <taxon>Spiralia</taxon>
        <taxon>Lophotrochozoa</taxon>
        <taxon>Mollusca</taxon>
        <taxon>Gastropoda</taxon>
        <taxon>Patellogastropoda</taxon>
        <taxon>Patelloidea</taxon>
        <taxon>Patellidae</taxon>
        <taxon>Patella</taxon>
    </lineage>
</organism>
<evidence type="ECO:0000313" key="10">
    <source>
        <dbReference type="EMBL" id="KAK6174279.1"/>
    </source>
</evidence>
<dbReference type="AlphaFoldDB" id="A0AAN8JE52"/>
<accession>A0AAN8JE52</accession>
<evidence type="ECO:0000256" key="2">
    <source>
        <dbReference type="ARBA" id="ARBA00022553"/>
    </source>
</evidence>
<feature type="transmembrane region" description="Helical" evidence="8">
    <location>
        <begin position="263"/>
        <end position="286"/>
    </location>
</feature>
<evidence type="ECO:0000256" key="7">
    <source>
        <dbReference type="SAM" id="MobiDB-lite"/>
    </source>
</evidence>
<dbReference type="InterPro" id="IPR052836">
    <property type="entry name" value="PRRT_domain-containing"/>
</dbReference>
<evidence type="ECO:0000256" key="5">
    <source>
        <dbReference type="ARBA" id="ARBA00022989"/>
    </source>
</evidence>
<evidence type="ECO:0000256" key="8">
    <source>
        <dbReference type="SAM" id="Phobius"/>
    </source>
</evidence>
<keyword evidence="2" id="KW-0597">Phosphoprotein</keyword>
<evidence type="ECO:0000256" key="1">
    <source>
        <dbReference type="ARBA" id="ARBA00004141"/>
    </source>
</evidence>
<feature type="transmembrane region" description="Helical" evidence="8">
    <location>
        <begin position="316"/>
        <end position="341"/>
    </location>
</feature>
<dbReference type="PANTHER" id="PTHR35578">
    <property type="entry name" value="PROLINE-RICH TRANSMEMBRANE PROTEIN 4-RELATED"/>
    <property type="match status" value="1"/>
</dbReference>
<dbReference type="EMBL" id="JAZGQO010000011">
    <property type="protein sequence ID" value="KAK6174279.1"/>
    <property type="molecule type" value="Genomic_DNA"/>
</dbReference>
<keyword evidence="5 8" id="KW-1133">Transmembrane helix</keyword>
<proteinExistence type="predicted"/>
<dbReference type="PANTHER" id="PTHR35578:SF7">
    <property type="entry name" value="G-PROTEIN COUPLED RECEPTORS FAMILY 1 PROFILE DOMAIN-CONTAINING PROTEIN"/>
    <property type="match status" value="1"/>
</dbReference>
<feature type="region of interest" description="Disordered" evidence="7">
    <location>
        <begin position="1"/>
        <end position="38"/>
    </location>
</feature>
<reference evidence="10 11" key="1">
    <citation type="submission" date="2024-01" db="EMBL/GenBank/DDBJ databases">
        <title>The genome of the rayed Mediterranean limpet Patella caerulea (Linnaeus, 1758).</title>
        <authorList>
            <person name="Anh-Thu Weber A."/>
            <person name="Halstead-Nussloch G."/>
        </authorList>
    </citation>
    <scope>NUCLEOTIDE SEQUENCE [LARGE SCALE GENOMIC DNA]</scope>
    <source>
        <strain evidence="10">AATW-2023a</strain>
        <tissue evidence="10">Whole specimen</tissue>
    </source>
</reference>
<gene>
    <name evidence="10" type="ORF">SNE40_017589</name>
</gene>
<evidence type="ECO:0000259" key="9">
    <source>
        <dbReference type="Pfam" id="PF25987"/>
    </source>
</evidence>
<dbReference type="InterPro" id="IPR059081">
    <property type="entry name" value="PRRT3-4"/>
</dbReference>
<evidence type="ECO:0000256" key="3">
    <source>
        <dbReference type="ARBA" id="ARBA00022692"/>
    </source>
</evidence>
<feature type="transmembrane region" description="Helical" evidence="8">
    <location>
        <begin position="353"/>
        <end position="375"/>
    </location>
</feature>
<feature type="transmembrane region" description="Helical" evidence="8">
    <location>
        <begin position="233"/>
        <end position="257"/>
    </location>
</feature>
<dbReference type="Pfam" id="PF25987">
    <property type="entry name" value="PRRT3"/>
    <property type="match status" value="1"/>
</dbReference>
<evidence type="ECO:0000313" key="11">
    <source>
        <dbReference type="Proteomes" id="UP001347796"/>
    </source>
</evidence>
<evidence type="ECO:0000256" key="6">
    <source>
        <dbReference type="ARBA" id="ARBA00023136"/>
    </source>
</evidence>
<dbReference type="Proteomes" id="UP001347796">
    <property type="component" value="Unassembled WGS sequence"/>
</dbReference>
<evidence type="ECO:0000256" key="4">
    <source>
        <dbReference type="ARBA" id="ARBA00022729"/>
    </source>
</evidence>
<keyword evidence="6 8" id="KW-0472">Membrane</keyword>
<feature type="transmembrane region" description="Helical" evidence="8">
    <location>
        <begin position="125"/>
        <end position="150"/>
    </location>
</feature>
<sequence length="425" mass="47266">MTPLGRAETYDSTEPSVEPEPEREPYPEVEPEVTAEPYEHVEPEVTVEPYGHVEPEVEHGHVEPEVEHGHVEPEVEHGHVEPEHGYVEPEVEHGYGEPETVAELWPEPGPNWAESYTEWGEAWPIHVYVFALAYLAIALFGIFLIITIVFNRSGTPINKTTIALNSMITFFAITRSVTLFLDPYSSELNVPFMVSHMIWSIGIPGLTSSFSIVLLILLDTTKMEVAPPRFQKLSVIAMITAVHMLIVIAADMLVMLYGSTVKVLLIICQLLFVTYGLLVSVGFLYVGVKIKKNLSASTDSSKDPTSQRLQRLTQSIFISSGVALSIAVTNLYAAVDIFGVFSPIMVVDSWSWWILQTCLRIEETMASILVLSVFIKVSPTETLKGFICKMCFTLPRPNSVAPSTRETLFSTQSEDMSKTVGWTNG</sequence>
<keyword evidence="3 8" id="KW-0812">Transmembrane</keyword>
<comment type="caution">
    <text evidence="10">The sequence shown here is derived from an EMBL/GenBank/DDBJ whole genome shotgun (WGS) entry which is preliminary data.</text>
</comment>
<keyword evidence="11" id="KW-1185">Reference proteome</keyword>
<feature type="domain" description="Proline-rich transmembrane protein 3/4" evidence="9">
    <location>
        <begin position="102"/>
        <end position="373"/>
    </location>
</feature>
<name>A0AAN8JE52_PATCE</name>
<keyword evidence="4" id="KW-0732">Signal</keyword>
<feature type="transmembrane region" description="Helical" evidence="8">
    <location>
        <begin position="162"/>
        <end position="181"/>
    </location>
</feature>